<comment type="caution">
    <text evidence="2">The sequence shown here is derived from an EMBL/GenBank/DDBJ whole genome shotgun (WGS) entry which is preliminary data.</text>
</comment>
<dbReference type="PANTHER" id="PTHR35038">
    <property type="entry name" value="DISSIMILATORY SULFITE REDUCTASE SIRA"/>
    <property type="match status" value="1"/>
</dbReference>
<evidence type="ECO:0000256" key="1">
    <source>
        <dbReference type="ARBA" id="ARBA00022729"/>
    </source>
</evidence>
<dbReference type="GO" id="GO:0016491">
    <property type="term" value="F:oxidoreductase activity"/>
    <property type="evidence" value="ECO:0007669"/>
    <property type="project" value="TreeGrafter"/>
</dbReference>
<evidence type="ECO:0000313" key="2">
    <source>
        <dbReference type="EMBL" id="MBC8198805.1"/>
    </source>
</evidence>
<gene>
    <name evidence="2" type="ORF">H8E80_01985</name>
</gene>
<dbReference type="InterPro" id="IPR036280">
    <property type="entry name" value="Multihaem_cyt_sf"/>
</dbReference>
<dbReference type="Gene3D" id="3.90.10.10">
    <property type="entry name" value="Cytochrome C3"/>
    <property type="match status" value="1"/>
</dbReference>
<evidence type="ECO:0000313" key="3">
    <source>
        <dbReference type="Proteomes" id="UP000603545"/>
    </source>
</evidence>
<organism evidence="2 3">
    <name type="scientific">Candidatus Desulfaltia bathyphila</name>
    <dbReference type="NCBI Taxonomy" id="2841697"/>
    <lineage>
        <taxon>Bacteria</taxon>
        <taxon>Pseudomonadati</taxon>
        <taxon>Thermodesulfobacteriota</taxon>
        <taxon>Desulfobacteria</taxon>
        <taxon>Desulfobacterales</taxon>
        <taxon>Desulfobacterales incertae sedis</taxon>
        <taxon>Candidatus Desulfaltia</taxon>
    </lineage>
</organism>
<name>A0A8J6N517_9BACT</name>
<keyword evidence="1" id="KW-0732">Signal</keyword>
<protein>
    <recommendedName>
        <fullName evidence="4">Amino acid ABC transporter substrate-binding protein</fullName>
    </recommendedName>
</protein>
<dbReference type="AlphaFoldDB" id="A0A8J6N517"/>
<evidence type="ECO:0008006" key="4">
    <source>
        <dbReference type="Google" id="ProtNLM"/>
    </source>
</evidence>
<accession>A0A8J6N517</accession>
<reference evidence="2 3" key="1">
    <citation type="submission" date="2020-08" db="EMBL/GenBank/DDBJ databases">
        <title>Bridging the membrane lipid divide: bacteria of the FCB group superphylum have the potential to synthesize archaeal ether lipids.</title>
        <authorList>
            <person name="Villanueva L."/>
            <person name="Von Meijenfeldt F.A.B."/>
            <person name="Westbye A.B."/>
            <person name="Yadav S."/>
            <person name="Hopmans E.C."/>
            <person name="Dutilh B.E."/>
            <person name="Sinninghe Damste J.S."/>
        </authorList>
    </citation>
    <scope>NUCLEOTIDE SEQUENCE [LARGE SCALE GENOMIC DNA]</scope>
    <source>
        <strain evidence="2">NIOZ-UU82</strain>
    </source>
</reference>
<dbReference type="Gene3D" id="1.10.780.10">
    <property type="entry name" value="Hydroxylamine Oxidoreductase, Chain A, domain 1"/>
    <property type="match status" value="1"/>
</dbReference>
<dbReference type="Proteomes" id="UP000603545">
    <property type="component" value="Unassembled WGS sequence"/>
</dbReference>
<dbReference type="EMBL" id="JACNLL010000024">
    <property type="protein sequence ID" value="MBC8198805.1"/>
    <property type="molecule type" value="Genomic_DNA"/>
</dbReference>
<proteinExistence type="predicted"/>
<dbReference type="PANTHER" id="PTHR35038:SF8">
    <property type="entry name" value="C-TYPE POLYHEME CYTOCHROME OMCC"/>
    <property type="match status" value="1"/>
</dbReference>
<dbReference type="InterPro" id="IPR051829">
    <property type="entry name" value="Multiheme_Cytochr_ET"/>
</dbReference>
<sequence length="607" mass="68834">MKRILILIILSLTTVLIYQENRRSKILPLPTEGCLSCHKSVSDPDTSHPISAFGCYSCHMGNPYSLDKERGHLTMVKNPGDLSVVGSTCGQAKCHPDIVPRVKKSIMATNRGIIKTLEYRWEKIENSNKDVEYLMAKENAGGLAIDQYRKMCGGCHLWKKRGDRQGEIGKRGGGCSDCHIIDKDRKEPIDVTKFQHPEITTRIPSENCVKCHNRSARMGLSYFGKFESEGYGTPFDGWELNQRRLSGGRFYLNLPADIHYAKADMTCIDCHTETGVMGDGTRHEYMEGQVDITCRSCHDPLFTSVKEAGEAGDLAVKLAFLNKKIDIPQEAKVGRSKKGKPMYNLQKRGDQIVFYRKKDGAPIELKIFPEKKPHHSMAGHERLSCQSCHSAWIPQCYGCHITYRKDLVQKDWLSGEKTPGQFRESRSYIRFSKPTLGINASGMVAPFSPCQVFVSVFDRKGDYVHEESLNTLTMTSFDPHTTQKGSRTCHDCHGDPKSLGFGEGILYKKEKEWRFRPTYDAQSSGMGIDFPLDAFVDINGKPAQLTSRKGARPFNQEEIGKILDVDGCFPCHVRYEDKIYEDFKQSRRRFETEKDLPCWETARRYTP</sequence>
<dbReference type="SUPFAM" id="SSF48695">
    <property type="entry name" value="Multiheme cytochromes"/>
    <property type="match status" value="1"/>
</dbReference>